<dbReference type="Proteomes" id="UP000579647">
    <property type="component" value="Unassembled WGS sequence"/>
</dbReference>
<comment type="caution">
    <text evidence="1">The sequence shown here is derived from an EMBL/GenBank/DDBJ whole genome shotgun (WGS) entry which is preliminary data.</text>
</comment>
<organism evidence="1 2">
    <name type="scientific">Nocardiopsis metallicus</name>
    <dbReference type="NCBI Taxonomy" id="179819"/>
    <lineage>
        <taxon>Bacteria</taxon>
        <taxon>Bacillati</taxon>
        <taxon>Actinomycetota</taxon>
        <taxon>Actinomycetes</taxon>
        <taxon>Streptosporangiales</taxon>
        <taxon>Nocardiopsidaceae</taxon>
        <taxon>Nocardiopsis</taxon>
    </lineage>
</organism>
<evidence type="ECO:0000313" key="2">
    <source>
        <dbReference type="Proteomes" id="UP000579647"/>
    </source>
</evidence>
<dbReference type="EMBL" id="JACHDO010000001">
    <property type="protein sequence ID" value="MBB5488878.1"/>
    <property type="molecule type" value="Genomic_DNA"/>
</dbReference>
<dbReference type="AlphaFoldDB" id="A0A840WFM9"/>
<accession>A0A840WFM9</accession>
<reference evidence="1 2" key="1">
    <citation type="submission" date="2020-08" db="EMBL/GenBank/DDBJ databases">
        <title>Sequencing the genomes of 1000 actinobacteria strains.</title>
        <authorList>
            <person name="Klenk H.-P."/>
        </authorList>
    </citation>
    <scope>NUCLEOTIDE SEQUENCE [LARGE SCALE GENOMIC DNA]</scope>
    <source>
        <strain evidence="1 2">DSM 44598</strain>
    </source>
</reference>
<name>A0A840WFM9_9ACTN</name>
<gene>
    <name evidence="1" type="ORF">HNR07_000015</name>
</gene>
<evidence type="ECO:0000313" key="1">
    <source>
        <dbReference type="EMBL" id="MBB5488878.1"/>
    </source>
</evidence>
<proteinExistence type="predicted"/>
<protein>
    <submittedName>
        <fullName evidence="1">Uncharacterized protein</fullName>
    </submittedName>
</protein>
<sequence>MSPYQHYDFLALDRPLDGGQRAELRALASRASITAPSFTNE</sequence>
<keyword evidence="2" id="KW-1185">Reference proteome</keyword>
<dbReference type="RefSeq" id="WP_281386342.1">
    <property type="nucleotide sequence ID" value="NZ_BAAAKM010000028.1"/>
</dbReference>